<feature type="signal peptide" evidence="4">
    <location>
        <begin position="1"/>
        <end position="15"/>
    </location>
</feature>
<reference evidence="5" key="1">
    <citation type="submission" date="2022-04" db="EMBL/GenBank/DDBJ databases">
        <title>Carnegiea gigantea Genome sequencing and assembly v2.</title>
        <authorList>
            <person name="Copetti D."/>
            <person name="Sanderson M.J."/>
            <person name="Burquez A."/>
            <person name="Wojciechowski M.F."/>
        </authorList>
    </citation>
    <scope>NUCLEOTIDE SEQUENCE</scope>
    <source>
        <strain evidence="5">SGP5-SGP5p</strain>
        <tissue evidence="5">Aerial part</tissue>
    </source>
</reference>
<evidence type="ECO:0000313" key="6">
    <source>
        <dbReference type="Proteomes" id="UP001153076"/>
    </source>
</evidence>
<comment type="caution">
    <text evidence="5">The sequence shown here is derived from an EMBL/GenBank/DDBJ whole genome shotgun (WGS) entry which is preliminary data.</text>
</comment>
<keyword evidence="4" id="KW-0732">Signal</keyword>
<evidence type="ECO:0000256" key="2">
    <source>
        <dbReference type="ARBA" id="ARBA00022840"/>
    </source>
</evidence>
<name>A0A9Q1KV31_9CARY</name>
<dbReference type="OrthoDB" id="1721827at2759"/>
<dbReference type="InterPro" id="IPR051701">
    <property type="entry name" value="Mito_OM_Translocase_MSP1"/>
</dbReference>
<evidence type="ECO:0000256" key="4">
    <source>
        <dbReference type="SAM" id="SignalP"/>
    </source>
</evidence>
<proteinExistence type="predicted"/>
<dbReference type="PANTHER" id="PTHR45644:SF39">
    <property type="entry name" value="AAA-TYPE ATPASE FAMILY PROTEIN-RELATED"/>
    <property type="match status" value="1"/>
</dbReference>
<dbReference type="Proteomes" id="UP001153076">
    <property type="component" value="Unassembled WGS sequence"/>
</dbReference>
<gene>
    <name evidence="5" type="ORF">Cgig2_005612</name>
</gene>
<feature type="chain" id="PRO_5040355317" evidence="4">
    <location>
        <begin position="16"/>
        <end position="246"/>
    </location>
</feature>
<keyword evidence="6" id="KW-1185">Reference proteome</keyword>
<dbReference type="EMBL" id="JAKOGI010000020">
    <property type="protein sequence ID" value="KAJ8449590.1"/>
    <property type="molecule type" value="Genomic_DNA"/>
</dbReference>
<keyword evidence="2" id="KW-0067">ATP-binding</keyword>
<protein>
    <submittedName>
        <fullName evidence="5">Uncharacterized protein</fullName>
    </submittedName>
</protein>
<evidence type="ECO:0000256" key="3">
    <source>
        <dbReference type="SAM" id="MobiDB-lite"/>
    </source>
</evidence>
<dbReference type="GO" id="GO:0005741">
    <property type="term" value="C:mitochondrial outer membrane"/>
    <property type="evidence" value="ECO:0007669"/>
    <property type="project" value="TreeGrafter"/>
</dbReference>
<feature type="region of interest" description="Disordered" evidence="3">
    <location>
        <begin position="27"/>
        <end position="81"/>
    </location>
</feature>
<dbReference type="PANTHER" id="PTHR45644">
    <property type="entry name" value="AAA ATPASE, PUTATIVE (AFU_ORTHOLOGUE AFUA_2G12920)-RELATED-RELATED"/>
    <property type="match status" value="1"/>
</dbReference>
<organism evidence="5 6">
    <name type="scientific">Carnegiea gigantea</name>
    <dbReference type="NCBI Taxonomy" id="171969"/>
    <lineage>
        <taxon>Eukaryota</taxon>
        <taxon>Viridiplantae</taxon>
        <taxon>Streptophyta</taxon>
        <taxon>Embryophyta</taxon>
        <taxon>Tracheophyta</taxon>
        <taxon>Spermatophyta</taxon>
        <taxon>Magnoliopsida</taxon>
        <taxon>eudicotyledons</taxon>
        <taxon>Gunneridae</taxon>
        <taxon>Pentapetalae</taxon>
        <taxon>Caryophyllales</taxon>
        <taxon>Cactineae</taxon>
        <taxon>Cactaceae</taxon>
        <taxon>Cactoideae</taxon>
        <taxon>Echinocereeae</taxon>
        <taxon>Carnegiea</taxon>
    </lineage>
</organism>
<sequence length="246" mass="26904">MCLLFLLLMLSTKEADLIKDGLNAEKSSCSAEQSPGPAKGDKITSPAGDTDAPGSSDLHSDGLDQSPKLKATPFSSSSSKNHAFKFGKPALEAEKCRMIQIGGPTFGMRGRVVLAFEDNPMSKIGVRFDKYIPGGVDLGILCEVDHGFFCNVHDLRLENPGMEDLDKLLINSLFEAIYNESRNFPFILFIKDVEKSTVGNSESYSTFKSRLDKLPDNVVVIGSHTQADNRKEKVLSLFRLVILLGN</sequence>
<evidence type="ECO:0000313" key="5">
    <source>
        <dbReference type="EMBL" id="KAJ8449590.1"/>
    </source>
</evidence>
<keyword evidence="1" id="KW-0547">Nucleotide-binding</keyword>
<evidence type="ECO:0000256" key="1">
    <source>
        <dbReference type="ARBA" id="ARBA00022741"/>
    </source>
</evidence>
<accession>A0A9Q1KV31</accession>
<dbReference type="AlphaFoldDB" id="A0A9Q1KV31"/>
<dbReference type="GO" id="GO:0005524">
    <property type="term" value="F:ATP binding"/>
    <property type="evidence" value="ECO:0007669"/>
    <property type="project" value="UniProtKB-KW"/>
</dbReference>